<accession>A0A9P6CY55</accession>
<dbReference type="Proteomes" id="UP000807469">
    <property type="component" value="Unassembled WGS sequence"/>
</dbReference>
<dbReference type="SUPFAM" id="SSF52047">
    <property type="entry name" value="RNI-like"/>
    <property type="match status" value="1"/>
</dbReference>
<feature type="compositionally biased region" description="Polar residues" evidence="1">
    <location>
        <begin position="13"/>
        <end position="23"/>
    </location>
</feature>
<dbReference type="AlphaFoldDB" id="A0A9P6CY55"/>
<evidence type="ECO:0000313" key="2">
    <source>
        <dbReference type="EMBL" id="KAF9483712.1"/>
    </source>
</evidence>
<sequence>MDTPSPERFIVASPSNEGSRTTGNDLPDEVWRIIAHYASEGKSSREVAASMSINRTFFNVVLSAKYGEIRWFRLDKRFIRVLERLQDPFIAGYVRNLVVRAWFIDYLFKRDKLFHSTNRRNDWQRAGIPILSRFLQGLFQPKAAEAFPAPGVAHKNFAVRKLMQVSSPKAVVKMLVQAVGGMKNVTQLTFEWRDLPVNEHTSSLLTAARSAFDTSLRKLVLRAEIPKFKELLAITNSNSIMDLAVHFDYQPSVQKRDRYMNKTEKEKETTVSKGSTKSSAITSNDAAIVDLYNVVAPFIARRRAHLHSLSISSSATADLSQFFHALPALSTLRCFHVSISFDKSILSDPTGLIRFLQNVKLTLSRVSFGVEWPESRNDTTGSSHVDSLRLKRANWAAFNDHLLRAYDCVSSLESLHIPFISVAKTLPIIQRSCNTLRSLRLTGHFLSAEEIVALGGVFTHSPFELKHLHIEVAFLDFELVKSLASRFPGIDSLVLVYKTLDLPFDNPQFEHTDVPEWKLSDIHVYDAIWSDQNEYDEHGCPRRDVTFTGNGIENRFWLWIPSLRRAGPRRPNFASK</sequence>
<dbReference type="Gene3D" id="3.80.10.10">
    <property type="entry name" value="Ribonuclease Inhibitor"/>
    <property type="match status" value="1"/>
</dbReference>
<evidence type="ECO:0000256" key="1">
    <source>
        <dbReference type="SAM" id="MobiDB-lite"/>
    </source>
</evidence>
<dbReference type="OrthoDB" id="2987979at2759"/>
<gene>
    <name evidence="2" type="ORF">BDN70DRAFT_873566</name>
</gene>
<evidence type="ECO:0000313" key="3">
    <source>
        <dbReference type="Proteomes" id="UP000807469"/>
    </source>
</evidence>
<protein>
    <submittedName>
        <fullName evidence="2">Uncharacterized protein</fullName>
    </submittedName>
</protein>
<feature type="region of interest" description="Disordered" evidence="1">
    <location>
        <begin position="1"/>
        <end position="23"/>
    </location>
</feature>
<dbReference type="EMBL" id="MU155151">
    <property type="protein sequence ID" value="KAF9483712.1"/>
    <property type="molecule type" value="Genomic_DNA"/>
</dbReference>
<name>A0A9P6CY55_9AGAR</name>
<dbReference type="InterPro" id="IPR032675">
    <property type="entry name" value="LRR_dom_sf"/>
</dbReference>
<comment type="caution">
    <text evidence="2">The sequence shown here is derived from an EMBL/GenBank/DDBJ whole genome shotgun (WGS) entry which is preliminary data.</text>
</comment>
<keyword evidence="3" id="KW-1185">Reference proteome</keyword>
<proteinExistence type="predicted"/>
<organism evidence="2 3">
    <name type="scientific">Pholiota conissans</name>
    <dbReference type="NCBI Taxonomy" id="109636"/>
    <lineage>
        <taxon>Eukaryota</taxon>
        <taxon>Fungi</taxon>
        <taxon>Dikarya</taxon>
        <taxon>Basidiomycota</taxon>
        <taxon>Agaricomycotina</taxon>
        <taxon>Agaricomycetes</taxon>
        <taxon>Agaricomycetidae</taxon>
        <taxon>Agaricales</taxon>
        <taxon>Agaricineae</taxon>
        <taxon>Strophariaceae</taxon>
        <taxon>Pholiota</taxon>
    </lineage>
</organism>
<reference evidence="2" key="1">
    <citation type="submission" date="2020-11" db="EMBL/GenBank/DDBJ databases">
        <authorList>
            <consortium name="DOE Joint Genome Institute"/>
            <person name="Ahrendt S."/>
            <person name="Riley R."/>
            <person name="Andreopoulos W."/>
            <person name="Labutti K."/>
            <person name="Pangilinan J."/>
            <person name="Ruiz-Duenas F.J."/>
            <person name="Barrasa J.M."/>
            <person name="Sanchez-Garcia M."/>
            <person name="Camarero S."/>
            <person name="Miyauchi S."/>
            <person name="Serrano A."/>
            <person name="Linde D."/>
            <person name="Babiker R."/>
            <person name="Drula E."/>
            <person name="Ayuso-Fernandez I."/>
            <person name="Pacheco R."/>
            <person name="Padilla G."/>
            <person name="Ferreira P."/>
            <person name="Barriuso J."/>
            <person name="Kellner H."/>
            <person name="Castanera R."/>
            <person name="Alfaro M."/>
            <person name="Ramirez L."/>
            <person name="Pisabarro A.G."/>
            <person name="Kuo A."/>
            <person name="Tritt A."/>
            <person name="Lipzen A."/>
            <person name="He G."/>
            <person name="Yan M."/>
            <person name="Ng V."/>
            <person name="Cullen D."/>
            <person name="Martin F."/>
            <person name="Rosso M.-N."/>
            <person name="Henrissat B."/>
            <person name="Hibbett D."/>
            <person name="Martinez A.T."/>
            <person name="Grigoriev I.V."/>
        </authorList>
    </citation>
    <scope>NUCLEOTIDE SEQUENCE</scope>
    <source>
        <strain evidence="2">CIRM-BRFM 674</strain>
    </source>
</reference>